<evidence type="ECO:0000259" key="9">
    <source>
        <dbReference type="Pfam" id="PF20998"/>
    </source>
</evidence>
<feature type="domain" description="Nucleolar protein 11 N-terminal" evidence="8">
    <location>
        <begin position="3"/>
        <end position="192"/>
    </location>
</feature>
<evidence type="ECO:0000256" key="7">
    <source>
        <dbReference type="SAM" id="MobiDB-lite"/>
    </source>
</evidence>
<dbReference type="AlphaFoldDB" id="A0AAD1S3M8"/>
<dbReference type="EMBL" id="OW240916">
    <property type="protein sequence ID" value="CAH2291941.1"/>
    <property type="molecule type" value="Genomic_DNA"/>
</dbReference>
<evidence type="ECO:0000256" key="6">
    <source>
        <dbReference type="ARBA" id="ARBA00023242"/>
    </source>
</evidence>
<dbReference type="PANTHER" id="PTHR15633:SF2">
    <property type="entry name" value="NUCLEOLAR PROTEIN 11"/>
    <property type="match status" value="1"/>
</dbReference>
<evidence type="ECO:0000256" key="5">
    <source>
        <dbReference type="ARBA" id="ARBA00023163"/>
    </source>
</evidence>
<evidence type="ECO:0000256" key="1">
    <source>
        <dbReference type="ARBA" id="ARBA00004604"/>
    </source>
</evidence>
<comment type="subcellular location">
    <subcellularLocation>
        <location evidence="1">Nucleus</location>
        <location evidence="1">Nucleolus</location>
    </subcellularLocation>
</comment>
<dbReference type="InterPro" id="IPR042859">
    <property type="entry name" value="NOL11"/>
</dbReference>
<protein>
    <submittedName>
        <fullName evidence="10">Nucleolar 11</fullName>
    </submittedName>
</protein>
<keyword evidence="3" id="KW-0805">Transcription regulation</keyword>
<dbReference type="GO" id="GO:0003723">
    <property type="term" value="F:RNA binding"/>
    <property type="evidence" value="ECO:0007669"/>
    <property type="project" value="TreeGrafter"/>
</dbReference>
<dbReference type="PANTHER" id="PTHR15633">
    <property type="entry name" value="NUCLEOLAR PROTEIN 11"/>
    <property type="match status" value="1"/>
</dbReference>
<evidence type="ECO:0000313" key="10">
    <source>
        <dbReference type="EMBL" id="CAH2291941.1"/>
    </source>
</evidence>
<accession>A0AAD1S3M8</accession>
<evidence type="ECO:0000256" key="2">
    <source>
        <dbReference type="ARBA" id="ARBA00022552"/>
    </source>
</evidence>
<dbReference type="GO" id="GO:0005730">
    <property type="term" value="C:nucleolus"/>
    <property type="evidence" value="ECO:0007669"/>
    <property type="project" value="UniProtKB-SubCell"/>
</dbReference>
<dbReference type="Proteomes" id="UP001295444">
    <property type="component" value="Chromosome 05"/>
</dbReference>
<keyword evidence="6" id="KW-0539">Nucleus</keyword>
<keyword evidence="2" id="KW-0698">rRNA processing</keyword>
<feature type="domain" description="Nucleolar protein 11 C-terminal" evidence="9">
    <location>
        <begin position="284"/>
        <end position="579"/>
    </location>
</feature>
<dbReference type="Pfam" id="PF08168">
    <property type="entry name" value="NOL11_N"/>
    <property type="match status" value="1"/>
</dbReference>
<keyword evidence="4" id="KW-0010">Activator</keyword>
<dbReference type="InterPro" id="IPR048897">
    <property type="entry name" value="Nol11_C"/>
</dbReference>
<gene>
    <name evidence="10" type="ORF">PECUL_23A049390</name>
</gene>
<evidence type="ECO:0000256" key="3">
    <source>
        <dbReference type="ARBA" id="ARBA00023015"/>
    </source>
</evidence>
<feature type="region of interest" description="Disordered" evidence="7">
    <location>
        <begin position="230"/>
        <end position="251"/>
    </location>
</feature>
<dbReference type="InterPro" id="IPR012584">
    <property type="entry name" value="NOL11_N"/>
</dbReference>
<organism evidence="10 11">
    <name type="scientific">Pelobates cultripes</name>
    <name type="common">Western spadefoot toad</name>
    <dbReference type="NCBI Taxonomy" id="61616"/>
    <lineage>
        <taxon>Eukaryota</taxon>
        <taxon>Metazoa</taxon>
        <taxon>Chordata</taxon>
        <taxon>Craniata</taxon>
        <taxon>Vertebrata</taxon>
        <taxon>Euteleostomi</taxon>
        <taxon>Amphibia</taxon>
        <taxon>Batrachia</taxon>
        <taxon>Anura</taxon>
        <taxon>Pelobatoidea</taxon>
        <taxon>Pelobatidae</taxon>
        <taxon>Pelobates</taxon>
    </lineage>
</organism>
<keyword evidence="5" id="KW-0804">Transcription</keyword>
<name>A0AAD1S3M8_PELCU</name>
<keyword evidence="11" id="KW-1185">Reference proteome</keyword>
<dbReference type="Pfam" id="PF20998">
    <property type="entry name" value="Nol11_C"/>
    <property type="match status" value="1"/>
</dbReference>
<evidence type="ECO:0000313" key="11">
    <source>
        <dbReference type="Proteomes" id="UP001295444"/>
    </source>
</evidence>
<sequence length="579" mass="65013">MVLADPQQEVETTLVDGEKILWSDMYVEGGQSVLVYITEILGEHCVYIWSSSPGISQKYKVNPYIDGSRTLGFSGSLKNKTFHLIILYSNGHVCHSFASLVQSKVENALTVSPLLQLEEPSDTGVVAVLDDSHIATLTELPSMQKDILCIWNTKFQTLQAVKEFSQKTSMQLWCHDNKMYVVHGKSITVIPYGCDPSCLASSLGKWRNIHTSALETVSFVNWDTLVDNAPEAKKSNSGGRKSARQRKTKPTVTDDADLAVLLKDIQNAPESQIASVVQRALWGYEAVDFHITIGKIMQELLNRCRCDPNFYPQSPLVQLIQTNLLSYSLCPDLVALSLEKQDVRLLQLCLQHLPDIPESVICSCLKAFLSVGEDHLRNAPLSTEYISNYIEVAEEAEQPSVPDAAVIQNGFSPAALEEDSCDVQTPEIVSRRNEPPKSPVSVKRAVLLNSILTYPYSETFLLPHLKSLSASQVVLFLRYLHYLYVKCGGDLTINLPEKQMPSTNQIMDWMSVVLDAHFTVVVMLPEAKKMLQKLHKFVRTQMKLYSELNKVEGCLSELHRMKHQVKDCDRYSIEVLELY</sequence>
<dbReference type="GO" id="GO:0030490">
    <property type="term" value="P:maturation of SSU-rRNA"/>
    <property type="evidence" value="ECO:0007669"/>
    <property type="project" value="InterPro"/>
</dbReference>
<reference evidence="10" key="1">
    <citation type="submission" date="2022-03" db="EMBL/GenBank/DDBJ databases">
        <authorList>
            <person name="Alioto T."/>
            <person name="Alioto T."/>
            <person name="Gomez Garrido J."/>
        </authorList>
    </citation>
    <scope>NUCLEOTIDE SEQUENCE</scope>
</reference>
<proteinExistence type="predicted"/>
<evidence type="ECO:0000256" key="4">
    <source>
        <dbReference type="ARBA" id="ARBA00023159"/>
    </source>
</evidence>
<evidence type="ECO:0000259" key="8">
    <source>
        <dbReference type="Pfam" id="PF08168"/>
    </source>
</evidence>